<comment type="caution">
    <text evidence="1">The sequence shown here is derived from an EMBL/GenBank/DDBJ whole genome shotgun (WGS) entry which is preliminary data.</text>
</comment>
<evidence type="ECO:0000313" key="2">
    <source>
        <dbReference type="Proteomes" id="UP000316714"/>
    </source>
</evidence>
<accession>A0A5C5V365</accession>
<name>A0A5C5V365_9BACT</name>
<dbReference type="InterPro" id="IPR029058">
    <property type="entry name" value="AB_hydrolase_fold"/>
</dbReference>
<protein>
    <recommendedName>
        <fullName evidence="3">Alpha/beta hydrolase family protein</fullName>
    </recommendedName>
</protein>
<dbReference type="OrthoDB" id="262081at2"/>
<evidence type="ECO:0000313" key="1">
    <source>
        <dbReference type="EMBL" id="TWT32379.1"/>
    </source>
</evidence>
<reference evidence="1 2" key="1">
    <citation type="submission" date="2019-02" db="EMBL/GenBank/DDBJ databases">
        <title>Deep-cultivation of Planctomycetes and their phenomic and genomic characterization uncovers novel biology.</title>
        <authorList>
            <person name="Wiegand S."/>
            <person name="Jogler M."/>
            <person name="Boedeker C."/>
            <person name="Pinto D."/>
            <person name="Vollmers J."/>
            <person name="Rivas-Marin E."/>
            <person name="Kohn T."/>
            <person name="Peeters S.H."/>
            <person name="Heuer A."/>
            <person name="Rast P."/>
            <person name="Oberbeckmann S."/>
            <person name="Bunk B."/>
            <person name="Jeske O."/>
            <person name="Meyerdierks A."/>
            <person name="Storesund J.E."/>
            <person name="Kallscheuer N."/>
            <person name="Luecker S."/>
            <person name="Lage O.M."/>
            <person name="Pohl T."/>
            <person name="Merkel B.J."/>
            <person name="Hornburger P."/>
            <person name="Mueller R.-W."/>
            <person name="Bruemmer F."/>
            <person name="Labrenz M."/>
            <person name="Spormann A.M."/>
            <person name="Op Den Camp H."/>
            <person name="Overmann J."/>
            <person name="Amann R."/>
            <person name="Jetten M.S.M."/>
            <person name="Mascher T."/>
            <person name="Medema M.H."/>
            <person name="Devos D.P."/>
            <person name="Kaster A.-K."/>
            <person name="Ovreas L."/>
            <person name="Rohde M."/>
            <person name="Galperin M.Y."/>
            <person name="Jogler C."/>
        </authorList>
    </citation>
    <scope>NUCLEOTIDE SEQUENCE [LARGE SCALE GENOMIC DNA]</scope>
    <source>
        <strain evidence="1 2">KOR34</strain>
    </source>
</reference>
<dbReference type="EMBL" id="SIHJ01000003">
    <property type="protein sequence ID" value="TWT32379.1"/>
    <property type="molecule type" value="Genomic_DNA"/>
</dbReference>
<dbReference type="AlphaFoldDB" id="A0A5C5V365"/>
<proteinExistence type="predicted"/>
<dbReference type="SUPFAM" id="SSF53474">
    <property type="entry name" value="alpha/beta-Hydrolases"/>
    <property type="match status" value="1"/>
</dbReference>
<dbReference type="RefSeq" id="WP_146567696.1">
    <property type="nucleotide sequence ID" value="NZ_SIHJ01000003.1"/>
</dbReference>
<organism evidence="1 2">
    <name type="scientific">Posidoniimonas corsicana</name>
    <dbReference type="NCBI Taxonomy" id="1938618"/>
    <lineage>
        <taxon>Bacteria</taxon>
        <taxon>Pseudomonadati</taxon>
        <taxon>Planctomycetota</taxon>
        <taxon>Planctomycetia</taxon>
        <taxon>Pirellulales</taxon>
        <taxon>Lacipirellulaceae</taxon>
        <taxon>Posidoniimonas</taxon>
    </lineage>
</organism>
<sequence>MIASPPACLGDVLPRYHTDPWFDEQVREETIDQDVRVRVIAPPVEQFDADRPTRLILYALPNGNTIEQTLGCQLREGLDWHFDIQHIAAQTRRLREVSPDENILLACLEAKGLSWPAWRRGAPERAEQIAAVYRAVKMLAPVDATDVTLAAHSGGGSFVWGVLDAHEQIPAEISRIALLDANYSYNEQSGHGAKFLEWLQENPNRRLIVLAYDDRNITYQGKRVVGPTGGTYRATGRMRDRFAQDFSIDESVEGDFQVIRALDGRITMQVHRNPENKILHTALVGDMNGLLYAATLGAPQAGAWGEFAGPRAYTDWIQPPPDATPSRPAAPPLPPRAADAIAGARFVEQVADLPPHQRESAIVQQLAAGNLPDRLRAFTPIKVTAADATGNEHSLTYMVTPDYLAVGADGDYVRMPMTPMSAQAIADRFGCTLPTARMVDQIDQNAVVKLAPRPLTERREALRTFAQHNAIIESQRAGAAGLICGVKKDLVLTNRLAERPGRVAIYGWRRLSGEPIQPVTTVHTRTYVDYSHGVRLVGREMLLDGQPTTFTAIVTDNNLAPLLSSAGPLHVLTYPTE</sequence>
<gene>
    <name evidence="1" type="ORF">KOR34_41420</name>
</gene>
<evidence type="ECO:0008006" key="3">
    <source>
        <dbReference type="Google" id="ProtNLM"/>
    </source>
</evidence>
<keyword evidence="2" id="KW-1185">Reference proteome</keyword>
<dbReference type="Proteomes" id="UP000316714">
    <property type="component" value="Unassembled WGS sequence"/>
</dbReference>